<feature type="domain" description="ABC3 transporter permease C-terminal" evidence="7">
    <location>
        <begin position="263"/>
        <end position="382"/>
    </location>
</feature>
<keyword evidence="3 6" id="KW-0812">Transmembrane</keyword>
<evidence type="ECO:0000313" key="10">
    <source>
        <dbReference type="Proteomes" id="UP000256774"/>
    </source>
</evidence>
<evidence type="ECO:0000256" key="5">
    <source>
        <dbReference type="ARBA" id="ARBA00023136"/>
    </source>
</evidence>
<sequence length="390" mass="42126">MRTGLSFSYVARNLMARKLTTLLTATGMALVVFVFATVLMMTEGLRHTLAGTGSYNNVIIIRQGSQTEVQSTVTREQANLIASLPGLASHPSQGPMVSREVIVLVNVPRQDGEGLANIVVHGTTPVGIGMREQIRVVEGRSFRPGSSEVIIGKGLTRGKLGLRLGGVLNFGQREWRIVGVFDAGSSGFDSEVWADSEQMMQAFRRQSYSSLVVGLRDANSFETFAEALAQKPSIKVDIRRESLFYADQSKKMSGFIEILGKSITLIFSIGAIIGAMITMYASVANRTQEIGTLRALGFQRMNIISAFIQEAMLLGALAGAIGLGLASFMQLVEISTTNIQTFSEVVFRLILTPTIALQVMIFSILMGVLGGVLPAIRAARLEIVNALRFG</sequence>
<accession>A0A3E0H9J0</accession>
<feature type="transmembrane region" description="Helical" evidence="6">
    <location>
        <begin position="349"/>
        <end position="373"/>
    </location>
</feature>
<evidence type="ECO:0000256" key="4">
    <source>
        <dbReference type="ARBA" id="ARBA00022989"/>
    </source>
</evidence>
<reference evidence="9 10" key="1">
    <citation type="submission" date="2018-08" db="EMBL/GenBank/DDBJ databases">
        <title>Genomic Encyclopedia of Type Strains, Phase IV (KMG-IV): sequencing the most valuable type-strain genomes for metagenomic binning, comparative biology and taxonomic classification.</title>
        <authorList>
            <person name="Goeker M."/>
        </authorList>
    </citation>
    <scope>NUCLEOTIDE SEQUENCE [LARGE SCALE GENOMIC DNA]</scope>
    <source>
        <strain evidence="9 10">DSM 26022</strain>
    </source>
</reference>
<dbReference type="PANTHER" id="PTHR30572">
    <property type="entry name" value="MEMBRANE COMPONENT OF TRANSPORTER-RELATED"/>
    <property type="match status" value="1"/>
</dbReference>
<dbReference type="EMBL" id="QUNR01000001">
    <property type="protein sequence ID" value="REH40314.1"/>
    <property type="molecule type" value="Genomic_DNA"/>
</dbReference>
<feature type="transmembrane region" description="Helical" evidence="6">
    <location>
        <begin position="21"/>
        <end position="41"/>
    </location>
</feature>
<dbReference type="Proteomes" id="UP000256774">
    <property type="component" value="Unassembled WGS sequence"/>
</dbReference>
<evidence type="ECO:0000259" key="8">
    <source>
        <dbReference type="Pfam" id="PF12704"/>
    </source>
</evidence>
<dbReference type="PANTHER" id="PTHR30572:SF15">
    <property type="entry name" value="ABC TRANSPORTER PERMEASE"/>
    <property type="match status" value="1"/>
</dbReference>
<dbReference type="RefSeq" id="WP_116207360.1">
    <property type="nucleotide sequence ID" value="NZ_QUNR01000001.1"/>
</dbReference>
<dbReference type="Pfam" id="PF02687">
    <property type="entry name" value="FtsX"/>
    <property type="match status" value="1"/>
</dbReference>
<proteinExistence type="predicted"/>
<evidence type="ECO:0000259" key="7">
    <source>
        <dbReference type="Pfam" id="PF02687"/>
    </source>
</evidence>
<comment type="caution">
    <text evidence="9">The sequence shown here is derived from an EMBL/GenBank/DDBJ whole genome shotgun (WGS) entry which is preliminary data.</text>
</comment>
<dbReference type="InterPro" id="IPR025857">
    <property type="entry name" value="MacB_PCD"/>
</dbReference>
<keyword evidence="2" id="KW-1003">Cell membrane</keyword>
<feature type="transmembrane region" description="Helical" evidence="6">
    <location>
        <begin position="263"/>
        <end position="283"/>
    </location>
</feature>
<feature type="domain" description="MacB-like periplasmic core" evidence="8">
    <location>
        <begin position="21"/>
        <end position="230"/>
    </location>
</feature>
<evidence type="ECO:0000256" key="2">
    <source>
        <dbReference type="ARBA" id="ARBA00022475"/>
    </source>
</evidence>
<evidence type="ECO:0000256" key="1">
    <source>
        <dbReference type="ARBA" id="ARBA00004651"/>
    </source>
</evidence>
<evidence type="ECO:0000256" key="6">
    <source>
        <dbReference type="SAM" id="Phobius"/>
    </source>
</evidence>
<protein>
    <submittedName>
        <fullName evidence="9">Putative ABC transport system permease protein</fullName>
    </submittedName>
</protein>
<dbReference type="GO" id="GO:0005886">
    <property type="term" value="C:plasma membrane"/>
    <property type="evidence" value="ECO:0007669"/>
    <property type="project" value="UniProtKB-SubCell"/>
</dbReference>
<comment type="subcellular location">
    <subcellularLocation>
        <location evidence="1">Cell membrane</location>
        <topology evidence="1">Multi-pass membrane protein</topology>
    </subcellularLocation>
</comment>
<keyword evidence="4 6" id="KW-1133">Transmembrane helix</keyword>
<gene>
    <name evidence="9" type="ORF">DFR26_0514</name>
</gene>
<keyword evidence="10" id="KW-1185">Reference proteome</keyword>
<dbReference type="InterPro" id="IPR003838">
    <property type="entry name" value="ABC3_permease_C"/>
</dbReference>
<dbReference type="OrthoDB" id="241967at2"/>
<name>A0A3E0H9J0_9GAMM</name>
<evidence type="ECO:0000256" key="3">
    <source>
        <dbReference type="ARBA" id="ARBA00022692"/>
    </source>
</evidence>
<dbReference type="Pfam" id="PF12704">
    <property type="entry name" value="MacB_PCD"/>
    <property type="match status" value="1"/>
</dbReference>
<dbReference type="AlphaFoldDB" id="A0A3E0H9J0"/>
<keyword evidence="5 6" id="KW-0472">Membrane</keyword>
<feature type="transmembrane region" description="Helical" evidence="6">
    <location>
        <begin position="303"/>
        <end position="329"/>
    </location>
</feature>
<dbReference type="GO" id="GO:0022857">
    <property type="term" value="F:transmembrane transporter activity"/>
    <property type="evidence" value="ECO:0007669"/>
    <property type="project" value="TreeGrafter"/>
</dbReference>
<dbReference type="InterPro" id="IPR050250">
    <property type="entry name" value="Macrolide_Exporter_MacB"/>
</dbReference>
<evidence type="ECO:0000313" key="9">
    <source>
        <dbReference type="EMBL" id="REH40314.1"/>
    </source>
</evidence>
<organism evidence="9 10">
    <name type="scientific">Paraperlucidibaca baekdonensis</name>
    <dbReference type="NCBI Taxonomy" id="748120"/>
    <lineage>
        <taxon>Bacteria</taxon>
        <taxon>Pseudomonadati</taxon>
        <taxon>Pseudomonadota</taxon>
        <taxon>Gammaproteobacteria</taxon>
        <taxon>Moraxellales</taxon>
        <taxon>Moraxellaceae</taxon>
        <taxon>Paraperlucidibaca</taxon>
    </lineage>
</organism>